<reference evidence="1" key="1">
    <citation type="submission" date="2022-08" db="EMBL/GenBank/DDBJ databases">
        <authorList>
            <person name="Gutierrez-Valencia J."/>
        </authorList>
    </citation>
    <scope>NUCLEOTIDE SEQUENCE</scope>
</reference>
<dbReference type="EMBL" id="CAMGYJ010000002">
    <property type="protein sequence ID" value="CAI0383749.1"/>
    <property type="molecule type" value="Genomic_DNA"/>
</dbReference>
<dbReference type="Proteomes" id="UP001154282">
    <property type="component" value="Unassembled WGS sequence"/>
</dbReference>
<comment type="caution">
    <text evidence="1">The sequence shown here is derived from an EMBL/GenBank/DDBJ whole genome shotgun (WGS) entry which is preliminary data.</text>
</comment>
<gene>
    <name evidence="1" type="ORF">LITE_LOCUS4132</name>
</gene>
<name>A0AAV0HFL4_9ROSI</name>
<proteinExistence type="predicted"/>
<keyword evidence="2" id="KW-1185">Reference proteome</keyword>
<sequence>MILRTKLGKQQRR</sequence>
<organism evidence="1 2">
    <name type="scientific">Linum tenue</name>
    <dbReference type="NCBI Taxonomy" id="586396"/>
    <lineage>
        <taxon>Eukaryota</taxon>
        <taxon>Viridiplantae</taxon>
        <taxon>Streptophyta</taxon>
        <taxon>Embryophyta</taxon>
        <taxon>Tracheophyta</taxon>
        <taxon>Spermatophyta</taxon>
        <taxon>Magnoliopsida</taxon>
        <taxon>eudicotyledons</taxon>
        <taxon>Gunneridae</taxon>
        <taxon>Pentapetalae</taxon>
        <taxon>rosids</taxon>
        <taxon>fabids</taxon>
        <taxon>Malpighiales</taxon>
        <taxon>Linaceae</taxon>
        <taxon>Linum</taxon>
    </lineage>
</organism>
<protein>
    <submittedName>
        <fullName evidence="1">Uncharacterized protein</fullName>
    </submittedName>
</protein>
<evidence type="ECO:0000313" key="2">
    <source>
        <dbReference type="Proteomes" id="UP001154282"/>
    </source>
</evidence>
<accession>A0AAV0HFL4</accession>
<evidence type="ECO:0000313" key="1">
    <source>
        <dbReference type="EMBL" id="CAI0383749.1"/>
    </source>
</evidence>